<dbReference type="KEGG" id="tfr:BR63_04825"/>
<dbReference type="SMART" id="SM00852">
    <property type="entry name" value="MoCF_biosynth"/>
    <property type="match status" value="1"/>
</dbReference>
<gene>
    <name evidence="1" type="primary">cinA</name>
    <name evidence="3" type="ORF">BR63_04825</name>
</gene>
<dbReference type="InterPro" id="IPR036425">
    <property type="entry name" value="MoaB/Mog-like_dom_sf"/>
</dbReference>
<dbReference type="NCBIfam" id="TIGR00200">
    <property type="entry name" value="cinA_nterm"/>
    <property type="match status" value="1"/>
</dbReference>
<evidence type="ECO:0000256" key="1">
    <source>
        <dbReference type="HAMAP-Rule" id="MF_00226"/>
    </source>
</evidence>
<name>A0A7G6E0T7_THEFR</name>
<evidence type="ECO:0000259" key="2">
    <source>
        <dbReference type="SMART" id="SM00852"/>
    </source>
</evidence>
<feature type="domain" description="MoaB/Mog" evidence="2">
    <location>
        <begin position="4"/>
        <end position="171"/>
    </location>
</feature>
<dbReference type="InterPro" id="IPR001453">
    <property type="entry name" value="MoaB/Mog_dom"/>
</dbReference>
<evidence type="ECO:0000313" key="3">
    <source>
        <dbReference type="EMBL" id="QNB45691.1"/>
    </source>
</evidence>
<dbReference type="NCBIfam" id="TIGR00199">
    <property type="entry name" value="PncC_domain"/>
    <property type="match status" value="1"/>
</dbReference>
<dbReference type="InterPro" id="IPR008135">
    <property type="entry name" value="Competence-induced_CinA"/>
</dbReference>
<accession>A0A7G6E0T7</accession>
<dbReference type="CDD" id="cd00885">
    <property type="entry name" value="cinA"/>
    <property type="match status" value="1"/>
</dbReference>
<comment type="similarity">
    <text evidence="1">Belongs to the CinA family.</text>
</comment>
<dbReference type="InterPro" id="IPR008136">
    <property type="entry name" value="CinA_C"/>
</dbReference>
<dbReference type="NCBIfam" id="NF001813">
    <property type="entry name" value="PRK00549.1"/>
    <property type="match status" value="1"/>
</dbReference>
<dbReference type="RefSeq" id="WP_034419822.1">
    <property type="nucleotide sequence ID" value="NZ_CP045798.1"/>
</dbReference>
<dbReference type="NCBIfam" id="TIGR00177">
    <property type="entry name" value="molyb_syn"/>
    <property type="match status" value="1"/>
</dbReference>
<dbReference type="HAMAP" id="MF_00226_B">
    <property type="entry name" value="CinA_B"/>
    <property type="match status" value="1"/>
</dbReference>
<dbReference type="PANTHER" id="PTHR13939:SF0">
    <property type="entry name" value="NMN AMIDOHYDROLASE-LIKE PROTEIN YFAY"/>
    <property type="match status" value="1"/>
</dbReference>
<dbReference type="Pfam" id="PF02464">
    <property type="entry name" value="CinA"/>
    <property type="match status" value="1"/>
</dbReference>
<dbReference type="Pfam" id="PF18146">
    <property type="entry name" value="CinA_KH"/>
    <property type="match status" value="1"/>
</dbReference>
<dbReference type="InterPro" id="IPR036653">
    <property type="entry name" value="CinA-like_C"/>
</dbReference>
<sequence length="417" mass="45480">MNGEIISIGTELLLGQIINTNTRYLSEKLAGLGINVYYHTSVGDNKKRIMDALTIARSRAQLIILTGGLGPTDDDLTKETLAEFLNLSLEINPEELAKLKEFFARRNSEMTENNIKQAAFVPGATILVNDRGTAPGMALQHEGCAYLILPGPPVEMEHMFSQYAVPWLRENVIPPGTKGLFSHVLKFVGIGESKLEWMLKDLFVRQTEPTLALLAKSGEVHLRLTARARDKEEFLQIIFPLVREIRERVGEYLFATDEVSLVDSIAEELKAQNLTVSTAESCTGGMLSQVLTSVPGSSLYFLGSITAYSNDIKTKILGVPEEVIAAHGAVSQETASFMANRIRELTGSMLGIGITGIAGPGGGSSDKPVGLVYIALAASDLHWSSGYHFTGDRDTIRQRATITALNLIRKYLGVSKR</sequence>
<protein>
    <recommendedName>
        <fullName evidence="1">Putative competence-damage inducible protein</fullName>
    </recommendedName>
</protein>
<dbReference type="Gene3D" id="3.40.980.10">
    <property type="entry name" value="MoaB/Mog-like domain"/>
    <property type="match status" value="1"/>
</dbReference>
<dbReference type="PANTHER" id="PTHR13939">
    <property type="entry name" value="NICOTINAMIDE-NUCLEOTIDE AMIDOHYDROLASE PNCC"/>
    <property type="match status" value="1"/>
</dbReference>
<dbReference type="Pfam" id="PF00994">
    <property type="entry name" value="MoCF_biosynth"/>
    <property type="match status" value="1"/>
</dbReference>
<proteinExistence type="inferred from homology"/>
<evidence type="ECO:0000313" key="4">
    <source>
        <dbReference type="Proteomes" id="UP000515847"/>
    </source>
</evidence>
<dbReference type="InterPro" id="IPR041424">
    <property type="entry name" value="CinA_KH"/>
</dbReference>
<dbReference type="PIRSF" id="PIRSF006728">
    <property type="entry name" value="CinA"/>
    <property type="match status" value="1"/>
</dbReference>
<dbReference type="OrthoDB" id="9801454at2"/>
<reference evidence="3 4" key="1">
    <citation type="journal article" date="2019" name="Front. Microbiol.">
        <title>Thermoanaerosceptrum fracticalcis gen. nov. sp. nov., a Novel Fumarate-Fermenting Microorganism From a Deep Fractured Carbonate Aquifer of the US Great Basin.</title>
        <authorList>
            <person name="Hamilton-Brehm S.D."/>
            <person name="Stewart L.E."/>
            <person name="Zavarin M."/>
            <person name="Caldwell M."/>
            <person name="Lawson P.A."/>
            <person name="Onstott T.C."/>
            <person name="Grzymski J."/>
            <person name="Neveux I."/>
            <person name="Lollar B.S."/>
            <person name="Russell C.E."/>
            <person name="Moser D.P."/>
        </authorList>
    </citation>
    <scope>NUCLEOTIDE SEQUENCE [LARGE SCALE GENOMIC DNA]</scope>
    <source>
        <strain evidence="3 4">DRI-13</strain>
    </source>
</reference>
<dbReference type="SUPFAM" id="SSF53218">
    <property type="entry name" value="Molybdenum cofactor biosynthesis proteins"/>
    <property type="match status" value="1"/>
</dbReference>
<dbReference type="EMBL" id="CP045798">
    <property type="protein sequence ID" value="QNB45691.1"/>
    <property type="molecule type" value="Genomic_DNA"/>
</dbReference>
<dbReference type="Proteomes" id="UP000515847">
    <property type="component" value="Chromosome"/>
</dbReference>
<dbReference type="Gene3D" id="3.90.950.20">
    <property type="entry name" value="CinA-like"/>
    <property type="match status" value="1"/>
</dbReference>
<dbReference type="Gene3D" id="3.30.70.2860">
    <property type="match status" value="1"/>
</dbReference>
<dbReference type="AlphaFoldDB" id="A0A7G6E0T7"/>
<organism evidence="3 4">
    <name type="scientific">Thermanaerosceptrum fracticalcis</name>
    <dbReference type="NCBI Taxonomy" id="1712410"/>
    <lineage>
        <taxon>Bacteria</taxon>
        <taxon>Bacillati</taxon>
        <taxon>Bacillota</taxon>
        <taxon>Clostridia</taxon>
        <taxon>Eubacteriales</taxon>
        <taxon>Peptococcaceae</taxon>
        <taxon>Thermanaerosceptrum</taxon>
    </lineage>
</organism>
<dbReference type="SUPFAM" id="SSF142433">
    <property type="entry name" value="CinA-like"/>
    <property type="match status" value="1"/>
</dbReference>
<dbReference type="InterPro" id="IPR050101">
    <property type="entry name" value="CinA"/>
</dbReference>
<keyword evidence="4" id="KW-1185">Reference proteome</keyword>